<dbReference type="Proteomes" id="UP000321026">
    <property type="component" value="Unassembled WGS sequence"/>
</dbReference>
<dbReference type="InterPro" id="IPR014942">
    <property type="entry name" value="AbiEii"/>
</dbReference>
<dbReference type="GO" id="GO:0016740">
    <property type="term" value="F:transferase activity"/>
    <property type="evidence" value="ECO:0007669"/>
    <property type="project" value="UniProtKB-KW"/>
</dbReference>
<evidence type="ECO:0000313" key="2">
    <source>
        <dbReference type="Proteomes" id="UP000321026"/>
    </source>
</evidence>
<evidence type="ECO:0000313" key="1">
    <source>
        <dbReference type="EMBL" id="TXG75873.1"/>
    </source>
</evidence>
<proteinExistence type="predicted"/>
<sequence>MTKKDTKDVAHSVRARLLALARSQGRHNQDVLINYAMERFLYRLSLSSHAGNMVLKGALMLHVLEKTFLRATRDIDFLAFFANKKETITSVFKSILQTPVPNDGLIFDLEHIDIRLTQLDSKEMGAKVVFWASLGTAKLKLNADIGFGYNVVPEPYWVNYPSLLGDKHAKILGYTAESIVADKFESMVSRQLENSRMKDFYDMWVLANSQSFDNETLKAAILETFNYFDTVVPQETPLCFEVDFFENTLRKTQWNGFLKSAGIETNLSLKDAALCCKNFLMPLCNELHKTTFTKKIWLHDVLRWEDA</sequence>
<dbReference type="EMBL" id="SSDS01000097">
    <property type="protein sequence ID" value="TXG75873.1"/>
    <property type="molecule type" value="Genomic_DNA"/>
</dbReference>
<keyword evidence="1" id="KW-0808">Transferase</keyword>
<name>A0A5C7J300_9BACT</name>
<accession>A0A5C7J300</accession>
<protein>
    <submittedName>
        <fullName evidence="1">Nucleotidyl transferase AbiEii/AbiGii toxin family protein</fullName>
    </submittedName>
</protein>
<dbReference type="AlphaFoldDB" id="A0A5C7J300"/>
<organism evidence="1 2">
    <name type="scientific">Candidatus Dojkabacteria bacterium</name>
    <dbReference type="NCBI Taxonomy" id="2099670"/>
    <lineage>
        <taxon>Bacteria</taxon>
        <taxon>Candidatus Dojkabacteria</taxon>
    </lineage>
</organism>
<gene>
    <name evidence="1" type="ORF">E6Q11_06200</name>
</gene>
<dbReference type="Pfam" id="PF08843">
    <property type="entry name" value="AbiEii"/>
    <property type="match status" value="1"/>
</dbReference>
<comment type="caution">
    <text evidence="1">The sequence shown here is derived from an EMBL/GenBank/DDBJ whole genome shotgun (WGS) entry which is preliminary data.</text>
</comment>
<reference evidence="1 2" key="1">
    <citation type="submission" date="2018-09" db="EMBL/GenBank/DDBJ databases">
        <title>Metagenome Assembled Genomes from an Advanced Water Purification Facility.</title>
        <authorList>
            <person name="Stamps B.W."/>
            <person name="Spear J.R."/>
        </authorList>
    </citation>
    <scope>NUCLEOTIDE SEQUENCE [LARGE SCALE GENOMIC DNA]</scope>
    <source>
        <strain evidence="1">Bin_63_2</strain>
    </source>
</reference>